<keyword evidence="3" id="KW-1185">Reference proteome</keyword>
<proteinExistence type="predicted"/>
<dbReference type="PANTHER" id="PTHR46825">
    <property type="entry name" value="D-ALANYL-D-ALANINE-CARBOXYPEPTIDASE/ENDOPEPTIDASE AMPH"/>
    <property type="match status" value="1"/>
</dbReference>
<dbReference type="PANTHER" id="PTHR46825:SF7">
    <property type="entry name" value="D-ALANYL-D-ALANINE CARBOXYPEPTIDASE"/>
    <property type="match status" value="1"/>
</dbReference>
<organism evidence="2 3">
    <name type="scientific">Paeniglutamicibacter kerguelensis</name>
    <dbReference type="NCBI Taxonomy" id="254788"/>
    <lineage>
        <taxon>Bacteria</taxon>
        <taxon>Bacillati</taxon>
        <taxon>Actinomycetota</taxon>
        <taxon>Actinomycetes</taxon>
        <taxon>Micrococcales</taxon>
        <taxon>Micrococcaceae</taxon>
        <taxon>Paeniglutamicibacter</taxon>
    </lineage>
</organism>
<gene>
    <name evidence="2" type="ORF">JOF47_001056</name>
</gene>
<accession>A0ABS4XAP5</accession>
<name>A0ABS4XAP5_9MICC</name>
<dbReference type="SUPFAM" id="SSF56601">
    <property type="entry name" value="beta-lactamase/transpeptidase-like"/>
    <property type="match status" value="1"/>
</dbReference>
<dbReference type="InterPro" id="IPR001466">
    <property type="entry name" value="Beta-lactam-related"/>
</dbReference>
<comment type="caution">
    <text evidence="2">The sequence shown here is derived from an EMBL/GenBank/DDBJ whole genome shotgun (WGS) entry which is preliminary data.</text>
</comment>
<dbReference type="Gene3D" id="3.40.710.10">
    <property type="entry name" value="DD-peptidase/beta-lactamase superfamily"/>
    <property type="match status" value="1"/>
</dbReference>
<dbReference type="Proteomes" id="UP001296993">
    <property type="component" value="Unassembled WGS sequence"/>
</dbReference>
<evidence type="ECO:0000313" key="2">
    <source>
        <dbReference type="EMBL" id="MBP2385545.1"/>
    </source>
</evidence>
<dbReference type="Pfam" id="PF00144">
    <property type="entry name" value="Beta-lactamase"/>
    <property type="match status" value="1"/>
</dbReference>
<dbReference type="EMBL" id="JAGIOF010000001">
    <property type="protein sequence ID" value="MBP2385545.1"/>
    <property type="molecule type" value="Genomic_DNA"/>
</dbReference>
<evidence type="ECO:0000259" key="1">
    <source>
        <dbReference type="Pfam" id="PF00144"/>
    </source>
</evidence>
<sequence>MSSFYTEDFLKRYFGDPSSKFTTDELIAYGVSASPLFAPGEKFNYSNTNTILLGTVIEKVTGQPFLEVLKQQILVPLGMANTSWPGDSDAVPSPHPRGFTLQGLEPLNEPVDATNWTPTFAGAAGALISTVEDLLTYDRALATGQGLLSPEAQIARLKSFPTPAGYGLALGCIGGWVGHTGELPGFNTALYYDTTTDTSVVVMVNSDISSGGCAESPTLSDNPGELPCAAPATRIFVGVSKALGHEFAPVPSR</sequence>
<dbReference type="InterPro" id="IPR012338">
    <property type="entry name" value="Beta-lactam/transpept-like"/>
</dbReference>
<reference evidence="2 3" key="1">
    <citation type="submission" date="2021-03" db="EMBL/GenBank/DDBJ databases">
        <title>Sequencing the genomes of 1000 actinobacteria strains.</title>
        <authorList>
            <person name="Klenk H.-P."/>
        </authorList>
    </citation>
    <scope>NUCLEOTIDE SEQUENCE [LARGE SCALE GENOMIC DNA]</scope>
    <source>
        <strain evidence="2 3">DSM 15797</strain>
    </source>
</reference>
<feature type="domain" description="Beta-lactamase-related" evidence="1">
    <location>
        <begin position="16"/>
        <end position="208"/>
    </location>
</feature>
<evidence type="ECO:0000313" key="3">
    <source>
        <dbReference type="Proteomes" id="UP001296993"/>
    </source>
</evidence>
<protein>
    <submittedName>
        <fullName evidence="2">CubicO group peptidase (Beta-lactamase class C family)</fullName>
    </submittedName>
</protein>
<dbReference type="InterPro" id="IPR050491">
    <property type="entry name" value="AmpC-like"/>
</dbReference>